<comment type="similarity">
    <text evidence="2">Belongs to the SsgA family.</text>
</comment>
<evidence type="ECO:0000256" key="6">
    <source>
        <dbReference type="ARBA" id="ARBA00023306"/>
    </source>
</evidence>
<keyword evidence="3" id="KW-0132">Cell division</keyword>
<evidence type="ECO:0000256" key="5">
    <source>
        <dbReference type="ARBA" id="ARBA00023210"/>
    </source>
</evidence>
<keyword evidence="6" id="KW-0131">Cell cycle</keyword>
<evidence type="ECO:0000256" key="3">
    <source>
        <dbReference type="ARBA" id="ARBA00022618"/>
    </source>
</evidence>
<name>A0ABW6J6T9_STRWE</name>
<dbReference type="Proteomes" id="UP001600424">
    <property type="component" value="Unassembled WGS sequence"/>
</dbReference>
<dbReference type="Pfam" id="PF04686">
    <property type="entry name" value="SsgA"/>
    <property type="match status" value="1"/>
</dbReference>
<dbReference type="InterPro" id="IPR006776">
    <property type="entry name" value="SsgB"/>
</dbReference>
<evidence type="ECO:0000256" key="4">
    <source>
        <dbReference type="ARBA" id="ARBA00022969"/>
    </source>
</evidence>
<reference evidence="8 9" key="1">
    <citation type="submission" date="2024-09" db="EMBL/GenBank/DDBJ databases">
        <title>The Natural Products Discovery Center: Release of the First 8490 Sequenced Strains for Exploring Actinobacteria Biosynthetic Diversity.</title>
        <authorList>
            <person name="Kalkreuter E."/>
            <person name="Kautsar S.A."/>
            <person name="Yang D."/>
            <person name="Bader C.D."/>
            <person name="Teijaro C.N."/>
            <person name="Fluegel L."/>
            <person name="Davis C.M."/>
            <person name="Simpson J.R."/>
            <person name="Lauterbach L."/>
            <person name="Steele A.D."/>
            <person name="Gui C."/>
            <person name="Meng S."/>
            <person name="Li G."/>
            <person name="Viehrig K."/>
            <person name="Ye F."/>
            <person name="Su P."/>
            <person name="Kiefer A.F."/>
            <person name="Nichols A."/>
            <person name="Cepeda A.J."/>
            <person name="Yan W."/>
            <person name="Fan B."/>
            <person name="Jiang Y."/>
            <person name="Adhikari A."/>
            <person name="Zheng C.-J."/>
            <person name="Schuster L."/>
            <person name="Cowan T.M."/>
            <person name="Smanski M.J."/>
            <person name="Chevrette M.G."/>
            <person name="De Carvalho L.P.S."/>
            <person name="Shen B."/>
        </authorList>
    </citation>
    <scope>NUCLEOTIDE SEQUENCE [LARGE SCALE GENOMIC DNA]</scope>
    <source>
        <strain evidence="8 9">NPDC056472</strain>
    </source>
</reference>
<accession>A0ABW6J6T9</accession>
<evidence type="ECO:0000256" key="1">
    <source>
        <dbReference type="ARBA" id="ARBA00004431"/>
    </source>
</evidence>
<comment type="caution">
    <text evidence="8">The sequence shown here is derived from an EMBL/GenBank/DDBJ whole genome shotgun (WGS) entry which is preliminary data.</text>
</comment>
<evidence type="ECO:0000256" key="2">
    <source>
        <dbReference type="ARBA" id="ARBA00009323"/>
    </source>
</evidence>
<dbReference type="EMBL" id="JBHTRV010000059">
    <property type="protein sequence ID" value="MFE5985655.1"/>
    <property type="molecule type" value="Genomic_DNA"/>
</dbReference>
<keyword evidence="5" id="KW-0717">Septation</keyword>
<dbReference type="RefSeq" id="WP_386255331.1">
    <property type="nucleotide sequence ID" value="NZ_JBHTRV010000059.1"/>
</dbReference>
<sequence>MLRLVVSESSSLPVPAEAVYRVSDPYAVQMTFHTGAEETVQWVFSRELLTGGVRTPVGTGDVRVWPSMTGKGTVCIALSSPEGEALMQAPAGAFQAFLRATHKAVPPGTERKHVNVDAAFPDSPPPPVDSPQRKNNNA</sequence>
<proteinExistence type="inferred from homology"/>
<keyword evidence="9" id="KW-1185">Reference proteome</keyword>
<keyword evidence="4" id="KW-0749">Sporulation</keyword>
<evidence type="ECO:0000313" key="8">
    <source>
        <dbReference type="EMBL" id="MFE5985655.1"/>
    </source>
</evidence>
<dbReference type="Gene3D" id="2.30.31.20">
    <property type="entry name" value="Sporulation-specific cell division protein SsgB"/>
    <property type="match status" value="1"/>
</dbReference>
<protein>
    <submittedName>
        <fullName evidence="8">SsgA family sporulation/cell division regulator</fullName>
    </submittedName>
</protein>
<comment type="subcellular location">
    <subcellularLocation>
        <location evidence="1">Cell septum</location>
    </subcellularLocation>
</comment>
<evidence type="ECO:0000256" key="7">
    <source>
        <dbReference type="SAM" id="MobiDB-lite"/>
    </source>
</evidence>
<evidence type="ECO:0000313" key="9">
    <source>
        <dbReference type="Proteomes" id="UP001600424"/>
    </source>
</evidence>
<dbReference type="InterPro" id="IPR038658">
    <property type="entry name" value="SsgB_sf"/>
</dbReference>
<feature type="region of interest" description="Disordered" evidence="7">
    <location>
        <begin position="105"/>
        <end position="138"/>
    </location>
</feature>
<gene>
    <name evidence="8" type="ORF">ACFQ63_39000</name>
</gene>
<organism evidence="8 9">
    <name type="scientific">Streptomyces wedmorensis</name>
    <dbReference type="NCBI Taxonomy" id="43759"/>
    <lineage>
        <taxon>Bacteria</taxon>
        <taxon>Bacillati</taxon>
        <taxon>Actinomycetota</taxon>
        <taxon>Actinomycetes</taxon>
        <taxon>Kitasatosporales</taxon>
        <taxon>Streptomycetaceae</taxon>
        <taxon>Streptomyces</taxon>
    </lineage>
</organism>